<organism evidence="5 6">
    <name type="scientific">Mollisia scopiformis</name>
    <name type="common">Conifer needle endophyte fungus</name>
    <name type="synonym">Phialocephala scopiformis</name>
    <dbReference type="NCBI Taxonomy" id="149040"/>
    <lineage>
        <taxon>Eukaryota</taxon>
        <taxon>Fungi</taxon>
        <taxon>Dikarya</taxon>
        <taxon>Ascomycota</taxon>
        <taxon>Pezizomycotina</taxon>
        <taxon>Leotiomycetes</taxon>
        <taxon>Helotiales</taxon>
        <taxon>Mollisiaceae</taxon>
        <taxon>Mollisia</taxon>
    </lineage>
</organism>
<keyword evidence="6" id="KW-1185">Reference proteome</keyword>
<dbReference type="InterPro" id="IPR050493">
    <property type="entry name" value="FAD-dep_Monooxygenase_BioMet"/>
</dbReference>
<dbReference type="SUPFAM" id="SSF54373">
    <property type="entry name" value="FAD-linked reductases, C-terminal domain"/>
    <property type="match status" value="1"/>
</dbReference>
<dbReference type="AlphaFoldDB" id="A0A194X093"/>
<dbReference type="Proteomes" id="UP000070700">
    <property type="component" value="Unassembled WGS sequence"/>
</dbReference>
<dbReference type="PRINTS" id="PR00420">
    <property type="entry name" value="RNGMNOXGNASE"/>
</dbReference>
<keyword evidence="4" id="KW-1133">Transmembrane helix</keyword>
<dbReference type="GeneID" id="28826776"/>
<reference evidence="5 6" key="1">
    <citation type="submission" date="2015-10" db="EMBL/GenBank/DDBJ databases">
        <title>Full genome of DAOMC 229536 Phialocephala scopiformis, a fungal endophyte of spruce producing the potent anti-insectan compound rugulosin.</title>
        <authorList>
            <consortium name="DOE Joint Genome Institute"/>
            <person name="Walker A.K."/>
            <person name="Frasz S.L."/>
            <person name="Seifert K.A."/>
            <person name="Miller J.D."/>
            <person name="Mondo S.J."/>
            <person name="Labutti K."/>
            <person name="Lipzen A."/>
            <person name="Dockter R."/>
            <person name="Kennedy M."/>
            <person name="Grigoriev I.V."/>
            <person name="Spatafora J.W."/>
        </authorList>
    </citation>
    <scope>NUCLEOTIDE SEQUENCE [LARGE SCALE GENOMIC DNA]</scope>
    <source>
        <strain evidence="5 6">CBS 120377</strain>
    </source>
</reference>
<evidence type="ECO:0000313" key="5">
    <source>
        <dbReference type="EMBL" id="KUJ13611.1"/>
    </source>
</evidence>
<evidence type="ECO:0000256" key="2">
    <source>
        <dbReference type="ARBA" id="ARBA00023002"/>
    </source>
</evidence>
<dbReference type="InParanoid" id="A0A194X093"/>
<keyword evidence="4" id="KW-0812">Transmembrane</keyword>
<feature type="transmembrane region" description="Helical" evidence="4">
    <location>
        <begin position="12"/>
        <end position="33"/>
    </location>
</feature>
<evidence type="ECO:0000313" key="6">
    <source>
        <dbReference type="Proteomes" id="UP000070700"/>
    </source>
</evidence>
<sequence length="414" mass="45435">MPSATREDLPTIDVAIIGGGIGGLSAAIALSALPNLSVRLFERHSELTEYGAGISVAENSWKVLELLGAADSLTGAPTVPGAKRNGYTGEIVLPEPGIPRKRGPTRVRRTRLQSVLGAQVPEGVIKFNKKLDGTDTTADLVVGADGIRSVARQSLFPDHTLSYTGNTSFRTLCSAASLRHIPDFSLQTSWWFGVGGHIYMSPVDDPSHPDAKFEFSCRSGLEAEVDGKTVSWGIPASNEKVLSRYKDYDPRVVEALSQVREGDWKEFALFSGPCIENITGWDKVVLIGDASHPLAGAFGSGAAFAMQDGWIIARAVEHARSSSAPVAEALRVFDSIRSPYYQKMYAFRESQKPLLQKVRQDKIENFDDTLRARMSQTGLAGKRPEGWMDWIYKNDIEQVWEDYVKSEKEKEELN</sequence>
<evidence type="ECO:0000256" key="4">
    <source>
        <dbReference type="SAM" id="Phobius"/>
    </source>
</evidence>
<dbReference type="EMBL" id="KQ947422">
    <property type="protein sequence ID" value="KUJ13611.1"/>
    <property type="molecule type" value="Genomic_DNA"/>
</dbReference>
<name>A0A194X093_MOLSC</name>
<protein>
    <submittedName>
        <fullName evidence="5">FAD/NAD(P)-binding domain-containing protein</fullName>
    </submittedName>
</protein>
<evidence type="ECO:0000256" key="1">
    <source>
        <dbReference type="ARBA" id="ARBA00007992"/>
    </source>
</evidence>
<dbReference type="OrthoDB" id="417877at2759"/>
<dbReference type="KEGG" id="psco:LY89DRAFT_699349"/>
<dbReference type="GO" id="GO:0004497">
    <property type="term" value="F:monooxygenase activity"/>
    <property type="evidence" value="ECO:0007669"/>
    <property type="project" value="UniProtKB-KW"/>
</dbReference>
<dbReference type="SUPFAM" id="SSF51905">
    <property type="entry name" value="FAD/NAD(P)-binding domain"/>
    <property type="match status" value="1"/>
</dbReference>
<proteinExistence type="inferred from homology"/>
<evidence type="ECO:0000256" key="3">
    <source>
        <dbReference type="ARBA" id="ARBA00023033"/>
    </source>
</evidence>
<dbReference type="Gene3D" id="3.50.50.60">
    <property type="entry name" value="FAD/NAD(P)-binding domain"/>
    <property type="match status" value="1"/>
</dbReference>
<keyword evidence="2" id="KW-0560">Oxidoreductase</keyword>
<keyword evidence="4" id="KW-0472">Membrane</keyword>
<dbReference type="PANTHER" id="PTHR13789">
    <property type="entry name" value="MONOOXYGENASE"/>
    <property type="match status" value="1"/>
</dbReference>
<dbReference type="PANTHER" id="PTHR13789:SF309">
    <property type="entry name" value="PUTATIVE (AFU_ORTHOLOGUE AFUA_6G14510)-RELATED"/>
    <property type="match status" value="1"/>
</dbReference>
<dbReference type="InterPro" id="IPR036188">
    <property type="entry name" value="FAD/NAD-bd_sf"/>
</dbReference>
<dbReference type="RefSeq" id="XP_018067966.1">
    <property type="nucleotide sequence ID" value="XM_018217050.1"/>
</dbReference>
<comment type="similarity">
    <text evidence="1">Belongs to the paxM FAD-dependent monooxygenase family.</text>
</comment>
<keyword evidence="3" id="KW-0503">Monooxygenase</keyword>
<dbReference type="Pfam" id="PF13450">
    <property type="entry name" value="NAD_binding_8"/>
    <property type="match status" value="1"/>
</dbReference>
<gene>
    <name evidence="5" type="ORF">LY89DRAFT_699349</name>
</gene>
<accession>A0A194X093</accession>